<feature type="domain" description="MucB/RseB N-terminal" evidence="6">
    <location>
        <begin position="47"/>
        <end position="211"/>
    </location>
</feature>
<accession>A0A2S7XP48</accession>
<dbReference type="GO" id="GO:0030288">
    <property type="term" value="C:outer membrane-bounded periplasmic space"/>
    <property type="evidence" value="ECO:0007669"/>
    <property type="project" value="TreeGrafter"/>
</dbReference>
<dbReference type="Gene3D" id="2.50.20.10">
    <property type="entry name" value="Lipoprotein localisation LolA/LolB/LppX"/>
    <property type="match status" value="1"/>
</dbReference>
<dbReference type="RefSeq" id="WP_105074539.1">
    <property type="nucleotide sequence ID" value="NZ_PPGH01000037.1"/>
</dbReference>
<evidence type="ECO:0000256" key="1">
    <source>
        <dbReference type="ARBA" id="ARBA00004418"/>
    </source>
</evidence>
<evidence type="ECO:0000256" key="5">
    <source>
        <dbReference type="SAM" id="SignalP"/>
    </source>
</evidence>
<dbReference type="InterPro" id="IPR005588">
    <property type="entry name" value="MucB_RseB"/>
</dbReference>
<proteinExistence type="inferred from homology"/>
<feature type="signal peptide" evidence="5">
    <location>
        <begin position="1"/>
        <end position="34"/>
    </location>
</feature>
<dbReference type="PANTHER" id="PTHR38782:SF1">
    <property type="entry name" value="SIGMA-E FACTOR REGULATORY PROTEIN RSEB"/>
    <property type="match status" value="1"/>
</dbReference>
<dbReference type="InterPro" id="IPR033436">
    <property type="entry name" value="MucB/RseB_C"/>
</dbReference>
<dbReference type="InterPro" id="IPR038484">
    <property type="entry name" value="MucB/RseB_C_sf"/>
</dbReference>
<dbReference type="Pfam" id="PF03888">
    <property type="entry name" value="MucB_RseB"/>
    <property type="match status" value="1"/>
</dbReference>
<keyword evidence="3 5" id="KW-0732">Signal</keyword>
<dbReference type="AlphaFoldDB" id="A0A2S7XP48"/>
<evidence type="ECO:0000256" key="4">
    <source>
        <dbReference type="ARBA" id="ARBA00022764"/>
    </source>
</evidence>
<dbReference type="EMBL" id="PPGH01000037">
    <property type="protein sequence ID" value="PQJ95517.1"/>
    <property type="molecule type" value="Genomic_DNA"/>
</dbReference>
<protein>
    <submittedName>
        <fullName evidence="8">Transcriptional regulator</fullName>
    </submittedName>
</protein>
<dbReference type="InterPro" id="IPR033434">
    <property type="entry name" value="MucB/RseB_N"/>
</dbReference>
<comment type="similarity">
    <text evidence="2">Belongs to the RseB family.</text>
</comment>
<dbReference type="PANTHER" id="PTHR38782">
    <property type="match status" value="1"/>
</dbReference>
<dbReference type="Pfam" id="PF17188">
    <property type="entry name" value="MucB_RseB_C"/>
    <property type="match status" value="1"/>
</dbReference>
<dbReference type="Gene3D" id="3.30.200.100">
    <property type="entry name" value="MucB/RseB, C-terminal domain"/>
    <property type="match status" value="1"/>
</dbReference>
<comment type="subcellular location">
    <subcellularLocation>
        <location evidence="1">Periplasm</location>
    </subcellularLocation>
</comment>
<organism evidence="8 9">
    <name type="scientific">Chromatium okenii</name>
    <dbReference type="NCBI Taxonomy" id="61644"/>
    <lineage>
        <taxon>Bacteria</taxon>
        <taxon>Pseudomonadati</taxon>
        <taxon>Pseudomonadota</taxon>
        <taxon>Gammaproteobacteria</taxon>
        <taxon>Chromatiales</taxon>
        <taxon>Chromatiaceae</taxon>
        <taxon>Chromatium</taxon>
    </lineage>
</organism>
<feature type="chain" id="PRO_5015766264" evidence="5">
    <location>
        <begin position="35"/>
        <end position="327"/>
    </location>
</feature>
<evidence type="ECO:0000313" key="8">
    <source>
        <dbReference type="EMBL" id="PQJ95517.1"/>
    </source>
</evidence>
<gene>
    <name evidence="8" type="ORF">CXB77_15255</name>
</gene>
<evidence type="ECO:0000256" key="2">
    <source>
        <dbReference type="ARBA" id="ARBA00008150"/>
    </source>
</evidence>
<evidence type="ECO:0000259" key="7">
    <source>
        <dbReference type="Pfam" id="PF17188"/>
    </source>
</evidence>
<dbReference type="CDD" id="cd16327">
    <property type="entry name" value="RseB"/>
    <property type="match status" value="1"/>
</dbReference>
<evidence type="ECO:0000259" key="6">
    <source>
        <dbReference type="Pfam" id="PF03888"/>
    </source>
</evidence>
<sequence length="327" mass="35638">MRPSCVMTLIVNCRWAWRWALLLSCGLMSPLMLAQTAPAPALTQQVSVLLERMTNALHALNYEGVLVYLHDNRLETLNLLHRVTQGQVQERLVSLSGPVRTVARERDRILSAQPEGQPFAVDPPSGGGHILATEGIDPAALDAHYRIAILGTARIAGRDTEVIGIIPRDALRYGYRFYIDHATALPLKSDLIDQQEEPLEQLMFTTISISPADGATLARSGQPMRNAPATEASSRWRFGTTPAGFQLVLHRKIRQPDGALTEHFLFTDRLCAYSIYIEDESQEGLNGVTNTGAVHAAGRTIDGYRVTALGEVPAATVAAAIAGAQRN</sequence>
<reference evidence="8 9" key="1">
    <citation type="submission" date="2018-01" db="EMBL/GenBank/DDBJ databases">
        <title>The complete genome sequence of Chromatium okenii LaCa, a purple sulfur bacterium with a turbulent life.</title>
        <authorList>
            <person name="Luedin S.M."/>
            <person name="Liechti N."/>
            <person name="Storelli N."/>
            <person name="Danza F."/>
            <person name="Wittwer M."/>
            <person name="Pothier J.F."/>
            <person name="Tonolla M.A."/>
        </authorList>
    </citation>
    <scope>NUCLEOTIDE SEQUENCE [LARGE SCALE GENOMIC DNA]</scope>
    <source>
        <strain evidence="8 9">LaCa</strain>
    </source>
</reference>
<keyword evidence="9" id="KW-1185">Reference proteome</keyword>
<evidence type="ECO:0000256" key="3">
    <source>
        <dbReference type="ARBA" id="ARBA00022729"/>
    </source>
</evidence>
<dbReference type="GO" id="GO:0045152">
    <property type="term" value="F:antisigma factor binding"/>
    <property type="evidence" value="ECO:0007669"/>
    <property type="project" value="TreeGrafter"/>
</dbReference>
<dbReference type="OrthoDB" id="7067274at2"/>
<comment type="caution">
    <text evidence="8">The sequence shown here is derived from an EMBL/GenBank/DDBJ whole genome shotgun (WGS) entry which is preliminary data.</text>
</comment>
<dbReference type="GO" id="GO:0032885">
    <property type="term" value="P:regulation of polysaccharide biosynthetic process"/>
    <property type="evidence" value="ECO:0007669"/>
    <property type="project" value="TreeGrafter"/>
</dbReference>
<keyword evidence="4" id="KW-0574">Periplasm</keyword>
<name>A0A2S7XP48_9GAMM</name>
<dbReference type="Proteomes" id="UP000239936">
    <property type="component" value="Unassembled WGS sequence"/>
</dbReference>
<evidence type="ECO:0000313" key="9">
    <source>
        <dbReference type="Proteomes" id="UP000239936"/>
    </source>
</evidence>
<feature type="domain" description="MucB/RseB C-terminal" evidence="7">
    <location>
        <begin position="231"/>
        <end position="322"/>
    </location>
</feature>
<dbReference type="PIRSF" id="PIRSF005427">
    <property type="entry name" value="RseB"/>
    <property type="match status" value="1"/>
</dbReference>